<keyword evidence="6" id="KW-1185">Reference proteome</keyword>
<comment type="caution">
    <text evidence="5">The sequence shown here is derived from an EMBL/GenBank/DDBJ whole genome shotgun (WGS) entry which is preliminary data.</text>
</comment>
<dbReference type="NCBIfam" id="TIGR01549">
    <property type="entry name" value="HAD-SF-IA-v1"/>
    <property type="match status" value="1"/>
</dbReference>
<sequence>MGNGIARLFERALPEGEASAENIARMRACFTARYKDHMTDATRPYAGVPELLSELHQKGLKLAVASNKYHAATEQLVAHYFPDLPFVAVIGHQKGKATKPDPSIVQEILDKSGIPAENTVFVGDSGVDMQTAINSQTIACGISWGLRPRSELESYKPDFLVDNTAELRKVLLQTK</sequence>
<name>A0A0E9LXJ7_9BACT</name>
<gene>
    <name evidence="5" type="ORF">JCM15548_12201</name>
</gene>
<dbReference type="STRING" id="1236989.JCM15548_12201"/>
<dbReference type="GO" id="GO:0008967">
    <property type="term" value="F:phosphoglycolate phosphatase activity"/>
    <property type="evidence" value="ECO:0007669"/>
    <property type="project" value="UniProtKB-EC"/>
</dbReference>
<dbReference type="InterPro" id="IPR006439">
    <property type="entry name" value="HAD-SF_hydro_IA"/>
</dbReference>
<dbReference type="Proteomes" id="UP000032900">
    <property type="component" value="Unassembled WGS sequence"/>
</dbReference>
<dbReference type="SUPFAM" id="SSF56784">
    <property type="entry name" value="HAD-like"/>
    <property type="match status" value="1"/>
</dbReference>
<dbReference type="RefSeq" id="WP_262486971.1">
    <property type="nucleotide sequence ID" value="NZ_BAZW01000016.1"/>
</dbReference>
<evidence type="ECO:0000256" key="2">
    <source>
        <dbReference type="ARBA" id="ARBA00004818"/>
    </source>
</evidence>
<dbReference type="InterPro" id="IPR036412">
    <property type="entry name" value="HAD-like_sf"/>
</dbReference>
<dbReference type="InterPro" id="IPR050155">
    <property type="entry name" value="HAD-like_hydrolase_sf"/>
</dbReference>
<dbReference type="GO" id="GO:0006281">
    <property type="term" value="P:DNA repair"/>
    <property type="evidence" value="ECO:0007669"/>
    <property type="project" value="TreeGrafter"/>
</dbReference>
<comment type="pathway">
    <text evidence="2">Organic acid metabolism; glycolate biosynthesis; glycolate from 2-phosphoglycolate: step 1/1.</text>
</comment>
<evidence type="ECO:0000256" key="1">
    <source>
        <dbReference type="ARBA" id="ARBA00000830"/>
    </source>
</evidence>
<proteinExistence type="inferred from homology"/>
<comment type="catalytic activity">
    <reaction evidence="1">
        <text>2-phosphoglycolate + H2O = glycolate + phosphate</text>
        <dbReference type="Rhea" id="RHEA:14369"/>
        <dbReference type="ChEBI" id="CHEBI:15377"/>
        <dbReference type="ChEBI" id="CHEBI:29805"/>
        <dbReference type="ChEBI" id="CHEBI:43474"/>
        <dbReference type="ChEBI" id="CHEBI:58033"/>
        <dbReference type="EC" id="3.1.3.18"/>
    </reaction>
</comment>
<organism evidence="5 6">
    <name type="scientific">Geofilum rubicundum JCM 15548</name>
    <dbReference type="NCBI Taxonomy" id="1236989"/>
    <lineage>
        <taxon>Bacteria</taxon>
        <taxon>Pseudomonadati</taxon>
        <taxon>Bacteroidota</taxon>
        <taxon>Bacteroidia</taxon>
        <taxon>Marinilabiliales</taxon>
        <taxon>Marinilabiliaceae</taxon>
        <taxon>Geofilum</taxon>
    </lineage>
</organism>
<accession>A0A0E9LXJ7</accession>
<dbReference type="InterPro" id="IPR023214">
    <property type="entry name" value="HAD_sf"/>
</dbReference>
<evidence type="ECO:0000256" key="3">
    <source>
        <dbReference type="ARBA" id="ARBA00006171"/>
    </source>
</evidence>
<dbReference type="InterPro" id="IPR041492">
    <property type="entry name" value="HAD_2"/>
</dbReference>
<dbReference type="AlphaFoldDB" id="A0A0E9LXJ7"/>
<dbReference type="PANTHER" id="PTHR43434">
    <property type="entry name" value="PHOSPHOGLYCOLATE PHOSPHATASE"/>
    <property type="match status" value="1"/>
</dbReference>
<protein>
    <recommendedName>
        <fullName evidence="4">phosphoglycolate phosphatase</fullName>
        <ecNumber evidence="4">3.1.3.18</ecNumber>
    </recommendedName>
</protein>
<evidence type="ECO:0000313" key="6">
    <source>
        <dbReference type="Proteomes" id="UP000032900"/>
    </source>
</evidence>
<dbReference type="Pfam" id="PF13419">
    <property type="entry name" value="HAD_2"/>
    <property type="match status" value="1"/>
</dbReference>
<dbReference type="Gene3D" id="1.10.150.240">
    <property type="entry name" value="Putative phosphatase, domain 2"/>
    <property type="match status" value="1"/>
</dbReference>
<comment type="similarity">
    <text evidence="3">Belongs to the HAD-like hydrolase superfamily. CbbY/CbbZ/Gph/YieH family.</text>
</comment>
<dbReference type="Gene3D" id="3.40.50.1000">
    <property type="entry name" value="HAD superfamily/HAD-like"/>
    <property type="match status" value="1"/>
</dbReference>
<evidence type="ECO:0000313" key="5">
    <source>
        <dbReference type="EMBL" id="GAO29964.1"/>
    </source>
</evidence>
<dbReference type="EMBL" id="BAZW01000016">
    <property type="protein sequence ID" value="GAO29964.1"/>
    <property type="molecule type" value="Genomic_DNA"/>
</dbReference>
<evidence type="ECO:0000256" key="4">
    <source>
        <dbReference type="ARBA" id="ARBA00013078"/>
    </source>
</evidence>
<dbReference type="InterPro" id="IPR023198">
    <property type="entry name" value="PGP-like_dom2"/>
</dbReference>
<dbReference type="EC" id="3.1.3.18" evidence="4"/>
<dbReference type="PANTHER" id="PTHR43434:SF1">
    <property type="entry name" value="PHOSPHOGLYCOLATE PHOSPHATASE"/>
    <property type="match status" value="1"/>
</dbReference>
<dbReference type="FunFam" id="3.40.50.1000:FF:000022">
    <property type="entry name" value="Phosphoglycolate phosphatase"/>
    <property type="match status" value="1"/>
</dbReference>
<reference evidence="5 6" key="1">
    <citation type="journal article" date="2015" name="Microbes Environ.">
        <title>Distribution and evolution of nitrogen fixation genes in the phylum bacteroidetes.</title>
        <authorList>
            <person name="Inoue J."/>
            <person name="Oshima K."/>
            <person name="Suda W."/>
            <person name="Sakamoto M."/>
            <person name="Iino T."/>
            <person name="Noda S."/>
            <person name="Hongoh Y."/>
            <person name="Hattori M."/>
            <person name="Ohkuma M."/>
        </authorList>
    </citation>
    <scope>NUCLEOTIDE SEQUENCE [LARGE SCALE GENOMIC DNA]</scope>
    <source>
        <strain evidence="5">JCM 15548</strain>
    </source>
</reference>
<dbReference type="GO" id="GO:0005829">
    <property type="term" value="C:cytosol"/>
    <property type="evidence" value="ECO:0007669"/>
    <property type="project" value="TreeGrafter"/>
</dbReference>
<dbReference type="NCBIfam" id="TIGR01509">
    <property type="entry name" value="HAD-SF-IA-v3"/>
    <property type="match status" value="1"/>
</dbReference>